<accession>A0A0G4LP88</accession>
<gene>
    <name evidence="1" type="ORF">BN1708_013706</name>
    <name evidence="2" type="ORF">BN1723_004544</name>
</gene>
<evidence type="ECO:0000313" key="2">
    <source>
        <dbReference type="EMBL" id="CRK39298.1"/>
    </source>
</evidence>
<dbReference type="Proteomes" id="UP000045706">
    <property type="component" value="Unassembled WGS sequence"/>
</dbReference>
<dbReference type="AlphaFoldDB" id="A0A0G4LP88"/>
<organism evidence="1 3">
    <name type="scientific">Verticillium longisporum</name>
    <name type="common">Verticillium dahliae var. longisporum</name>
    <dbReference type="NCBI Taxonomy" id="100787"/>
    <lineage>
        <taxon>Eukaryota</taxon>
        <taxon>Fungi</taxon>
        <taxon>Dikarya</taxon>
        <taxon>Ascomycota</taxon>
        <taxon>Pezizomycotina</taxon>
        <taxon>Sordariomycetes</taxon>
        <taxon>Hypocreomycetidae</taxon>
        <taxon>Glomerellales</taxon>
        <taxon>Plectosphaerellaceae</taxon>
        <taxon>Verticillium</taxon>
    </lineage>
</organism>
<evidence type="ECO:0000313" key="4">
    <source>
        <dbReference type="Proteomes" id="UP000045706"/>
    </source>
</evidence>
<keyword evidence="3" id="KW-1185">Reference proteome</keyword>
<reference evidence="3 4" key="1">
    <citation type="submission" date="2015-05" db="EMBL/GenBank/DDBJ databases">
        <authorList>
            <person name="Fogelqvist Johan"/>
        </authorList>
    </citation>
    <scope>NUCLEOTIDE SEQUENCE [LARGE SCALE GENOMIC DNA]</scope>
    <source>
        <strain evidence="1">VL1</strain>
        <strain evidence="2">VL2</strain>
    </source>
</reference>
<dbReference type="EMBL" id="CVQI01031719">
    <property type="protein sequence ID" value="CRK39298.1"/>
    <property type="molecule type" value="Genomic_DNA"/>
</dbReference>
<dbReference type="Proteomes" id="UP000044602">
    <property type="component" value="Unassembled WGS sequence"/>
</dbReference>
<protein>
    <submittedName>
        <fullName evidence="1">Uncharacterized protein</fullName>
    </submittedName>
</protein>
<sequence>MAASSSSLPTALRASCEFLLSQQYRIHGIKYEAKSVQCNMSDEIQIYLFPEYTPTGGANSAEIHQSFKSL</sequence>
<name>A0A0G4LP88_VERLO</name>
<evidence type="ECO:0000313" key="1">
    <source>
        <dbReference type="EMBL" id="CRK23535.1"/>
    </source>
</evidence>
<evidence type="ECO:0000313" key="3">
    <source>
        <dbReference type="Proteomes" id="UP000044602"/>
    </source>
</evidence>
<proteinExistence type="predicted"/>
<dbReference type="EMBL" id="CVQH01015780">
    <property type="protein sequence ID" value="CRK23535.1"/>
    <property type="molecule type" value="Genomic_DNA"/>
</dbReference>